<dbReference type="InterPro" id="IPR052700">
    <property type="entry name" value="Carb_kinase_PfkB-like"/>
</dbReference>
<protein>
    <submittedName>
        <fullName evidence="5">Sugar or nucleoside kinase, ribokinase family</fullName>
    </submittedName>
</protein>
<proteinExistence type="inferred from homology"/>
<dbReference type="PANTHER" id="PTHR43320:SF3">
    <property type="entry name" value="CARBOHYDRATE KINASE PFKB DOMAIN-CONTAINING PROTEIN"/>
    <property type="match status" value="1"/>
</dbReference>
<dbReference type="SUPFAM" id="SSF53613">
    <property type="entry name" value="Ribokinase-like"/>
    <property type="match status" value="1"/>
</dbReference>
<dbReference type="InterPro" id="IPR011611">
    <property type="entry name" value="PfkB_dom"/>
</dbReference>
<evidence type="ECO:0000313" key="5">
    <source>
        <dbReference type="EMBL" id="SFL02488.1"/>
    </source>
</evidence>
<evidence type="ECO:0000313" key="6">
    <source>
        <dbReference type="Proteomes" id="UP000198851"/>
    </source>
</evidence>
<dbReference type="OrthoDB" id="9813569at2"/>
<dbReference type="EMBL" id="FOSZ01000004">
    <property type="protein sequence ID" value="SFL02488.1"/>
    <property type="molecule type" value="Genomic_DNA"/>
</dbReference>
<dbReference type="Pfam" id="PF00294">
    <property type="entry name" value="PfkB"/>
    <property type="match status" value="1"/>
</dbReference>
<keyword evidence="3 5" id="KW-0418">Kinase</keyword>
<dbReference type="InterPro" id="IPR029056">
    <property type="entry name" value="Ribokinase-like"/>
</dbReference>
<evidence type="ECO:0000256" key="1">
    <source>
        <dbReference type="ARBA" id="ARBA00010688"/>
    </source>
</evidence>
<gene>
    <name evidence="5" type="ORF">SAMN04488036_104133</name>
</gene>
<dbReference type="AlphaFoldDB" id="A0A1I4E9M2"/>
<keyword evidence="2" id="KW-0808">Transferase</keyword>
<dbReference type="GO" id="GO:0016301">
    <property type="term" value="F:kinase activity"/>
    <property type="evidence" value="ECO:0007669"/>
    <property type="project" value="UniProtKB-KW"/>
</dbReference>
<organism evidence="5 6">
    <name type="scientific">Shimia haliotis</name>
    <dbReference type="NCBI Taxonomy" id="1280847"/>
    <lineage>
        <taxon>Bacteria</taxon>
        <taxon>Pseudomonadati</taxon>
        <taxon>Pseudomonadota</taxon>
        <taxon>Alphaproteobacteria</taxon>
        <taxon>Rhodobacterales</taxon>
        <taxon>Roseobacteraceae</taxon>
    </lineage>
</organism>
<dbReference type="RefSeq" id="WP_093323787.1">
    <property type="nucleotide sequence ID" value="NZ_FOSZ01000004.1"/>
</dbReference>
<dbReference type="CDD" id="cd01168">
    <property type="entry name" value="adenosine_kinase"/>
    <property type="match status" value="1"/>
</dbReference>
<keyword evidence="6" id="KW-1185">Reference proteome</keyword>
<dbReference type="PANTHER" id="PTHR43320">
    <property type="entry name" value="SUGAR KINASE"/>
    <property type="match status" value="1"/>
</dbReference>
<dbReference type="Proteomes" id="UP000198851">
    <property type="component" value="Unassembled WGS sequence"/>
</dbReference>
<reference evidence="6" key="1">
    <citation type="submission" date="2016-10" db="EMBL/GenBank/DDBJ databases">
        <authorList>
            <person name="Varghese N."/>
            <person name="Submissions S."/>
        </authorList>
    </citation>
    <scope>NUCLEOTIDE SEQUENCE [LARGE SCALE GENOMIC DNA]</scope>
    <source>
        <strain evidence="6">DSM 28453</strain>
    </source>
</reference>
<dbReference type="STRING" id="1280847.SAMN04488036_104133"/>
<name>A0A1I4E9M2_9RHOB</name>
<sequence>MKNYQVVGIGNAVVDVISQSDDSFLDLMGIQKGIMQLVEKERGEMLYGAMTNRKQAPGGSVANTLAGLGALGLSTGFIGRVSDDALGQFYASEMQADGTDFVNPLVQGDALPTSRSMIFVSPDGERSMNTYLGISSEVGPDDVSDDVAGHAQLLFLEGYLYDKPKGKEAFERAAKLCRDGGGKAGIALSDPFCVERHRDDFRRLVKELDFVIGNEHEWASLYETDLGAALEQAAQDCGMVVCTRSGQDVVLVSGDEEVTVPVNEIVPVDATGAGDQFACGFLYGVATGQSLEVSGRMGCIAAAEVISHYGARPEVDVKDLFRKEGLLG</sequence>
<evidence type="ECO:0000259" key="4">
    <source>
        <dbReference type="Pfam" id="PF00294"/>
    </source>
</evidence>
<evidence type="ECO:0000256" key="3">
    <source>
        <dbReference type="ARBA" id="ARBA00022777"/>
    </source>
</evidence>
<evidence type="ECO:0000256" key="2">
    <source>
        <dbReference type="ARBA" id="ARBA00022679"/>
    </source>
</evidence>
<comment type="similarity">
    <text evidence="1">Belongs to the carbohydrate kinase PfkB family.</text>
</comment>
<accession>A0A1I4E9M2</accession>
<feature type="domain" description="Carbohydrate kinase PfkB" evidence="4">
    <location>
        <begin position="38"/>
        <end position="313"/>
    </location>
</feature>
<dbReference type="Gene3D" id="3.40.1190.20">
    <property type="match status" value="1"/>
</dbReference>